<accession>A0A1D1W2U7</accession>
<name>A0A1D1W2U7_RAMVA</name>
<evidence type="ECO:0000313" key="1">
    <source>
        <dbReference type="EMBL" id="GAV07850.1"/>
    </source>
</evidence>
<gene>
    <name evidence="1" type="primary">RvY_17637-1</name>
    <name evidence="1" type="synonym">RvY_17637.1</name>
    <name evidence="1" type="ORF">RvY_17637</name>
</gene>
<dbReference type="Proteomes" id="UP000186922">
    <property type="component" value="Unassembled WGS sequence"/>
</dbReference>
<dbReference type="AlphaFoldDB" id="A0A1D1W2U7"/>
<dbReference type="EMBL" id="BDGG01000016">
    <property type="protein sequence ID" value="GAV07850.1"/>
    <property type="molecule type" value="Genomic_DNA"/>
</dbReference>
<proteinExistence type="predicted"/>
<protein>
    <submittedName>
        <fullName evidence="1">Uncharacterized protein</fullName>
    </submittedName>
</protein>
<sequence length="40" mass="4371">MDEGTKYALGAFLQMAICWLPTNSETLAAGIQNGYCNRAF</sequence>
<keyword evidence="2" id="KW-1185">Reference proteome</keyword>
<comment type="caution">
    <text evidence="1">The sequence shown here is derived from an EMBL/GenBank/DDBJ whole genome shotgun (WGS) entry which is preliminary data.</text>
</comment>
<reference evidence="1 2" key="1">
    <citation type="journal article" date="2016" name="Nat. Commun.">
        <title>Extremotolerant tardigrade genome and improved radiotolerance of human cultured cells by tardigrade-unique protein.</title>
        <authorList>
            <person name="Hashimoto T."/>
            <person name="Horikawa D.D."/>
            <person name="Saito Y."/>
            <person name="Kuwahara H."/>
            <person name="Kozuka-Hata H."/>
            <person name="Shin-I T."/>
            <person name="Minakuchi Y."/>
            <person name="Ohishi K."/>
            <person name="Motoyama A."/>
            <person name="Aizu T."/>
            <person name="Enomoto A."/>
            <person name="Kondo K."/>
            <person name="Tanaka S."/>
            <person name="Hara Y."/>
            <person name="Koshikawa S."/>
            <person name="Sagara H."/>
            <person name="Miura T."/>
            <person name="Yokobori S."/>
            <person name="Miyagawa K."/>
            <person name="Suzuki Y."/>
            <person name="Kubo T."/>
            <person name="Oyama M."/>
            <person name="Kohara Y."/>
            <person name="Fujiyama A."/>
            <person name="Arakawa K."/>
            <person name="Katayama T."/>
            <person name="Toyoda A."/>
            <person name="Kunieda T."/>
        </authorList>
    </citation>
    <scope>NUCLEOTIDE SEQUENCE [LARGE SCALE GENOMIC DNA]</scope>
    <source>
        <strain evidence="1 2">YOKOZUNA-1</strain>
    </source>
</reference>
<evidence type="ECO:0000313" key="2">
    <source>
        <dbReference type="Proteomes" id="UP000186922"/>
    </source>
</evidence>
<organism evidence="1 2">
    <name type="scientific">Ramazzottius varieornatus</name>
    <name type="common">Water bear</name>
    <name type="synonym">Tardigrade</name>
    <dbReference type="NCBI Taxonomy" id="947166"/>
    <lineage>
        <taxon>Eukaryota</taxon>
        <taxon>Metazoa</taxon>
        <taxon>Ecdysozoa</taxon>
        <taxon>Tardigrada</taxon>
        <taxon>Eutardigrada</taxon>
        <taxon>Parachela</taxon>
        <taxon>Hypsibioidea</taxon>
        <taxon>Ramazzottiidae</taxon>
        <taxon>Ramazzottius</taxon>
    </lineage>
</organism>